<dbReference type="InterPro" id="IPR032429">
    <property type="entry name" value="Nibrin_BRCT2"/>
</dbReference>
<evidence type="ECO:0000313" key="16">
    <source>
        <dbReference type="Proteomes" id="UP000812440"/>
    </source>
</evidence>
<dbReference type="GO" id="GO:0000781">
    <property type="term" value="C:chromosome, telomeric region"/>
    <property type="evidence" value="ECO:0007669"/>
    <property type="project" value="UniProtKB-SubCell"/>
</dbReference>
<dbReference type="InterPro" id="IPR001357">
    <property type="entry name" value="BRCT_dom"/>
</dbReference>
<dbReference type="InterPro" id="IPR043014">
    <property type="entry name" value="Nibrin_BRCT2_sf"/>
</dbReference>
<dbReference type="AlphaFoldDB" id="A0A8T2JE11"/>
<dbReference type="SUPFAM" id="SSF52113">
    <property type="entry name" value="BRCT domain"/>
    <property type="match status" value="1"/>
</dbReference>
<comment type="function">
    <text evidence="12">Component of the MRN complex, which plays a central role in double-strand break (DSB) repair, DNA recombination, maintenance of telomere integrity and meiosis. The MRN complex is involved in the repair of DNA double-strand breaks (DSBs) via homologous recombination (HR), an error-free mechanism which primarily occurs during S and G2 phases. The complex (1) mediates the end resection of damaged DNA, which generates proper single-stranded DNA, a key initial steps in HR, and is (2) required for the recruitment of other repair factors and efficient activation of ATM and ATR upon DNA damage. The MRN complex possesses single-strand endonuclease activity and double-strand-specific 3'-5' exonuclease activity, which are provided by MRE11, to initiate end resection, which is required for single-strand invasion and recombination. Within the MRN complex, nbn acts as a protein-protein adapter, which specifically recognizes and binds phosphorylated proteins, promoting their recruitment to DNA damage sites. Recruits mre11 and rad50 components of the MRN complex to DSBs in response to DNA damage. Promotes the recruitment of PI3/PI4-kinase family members atm, atr, and probably DNA-PKcs to the DNA damage sites, activating their functions. Mediates the recruitment of phosphorylated rbbp8/CtIP to DSBs, leading to cooperation between the MRN complex and rbbp8/CtIP to initiate end resection.</text>
</comment>
<evidence type="ECO:0000256" key="10">
    <source>
        <dbReference type="ARBA" id="ARBA00023306"/>
    </source>
</evidence>
<evidence type="ECO:0000256" key="7">
    <source>
        <dbReference type="ARBA" id="ARBA00023204"/>
    </source>
</evidence>
<organism evidence="15 16">
    <name type="scientific">Hymenochirus boettgeri</name>
    <name type="common">Congo dwarf clawed frog</name>
    <dbReference type="NCBI Taxonomy" id="247094"/>
    <lineage>
        <taxon>Eukaryota</taxon>
        <taxon>Metazoa</taxon>
        <taxon>Chordata</taxon>
        <taxon>Craniata</taxon>
        <taxon>Vertebrata</taxon>
        <taxon>Euteleostomi</taxon>
        <taxon>Amphibia</taxon>
        <taxon>Batrachia</taxon>
        <taxon>Anura</taxon>
        <taxon>Pipoidea</taxon>
        <taxon>Pipidae</taxon>
        <taxon>Pipinae</taxon>
        <taxon>Hymenochirus</taxon>
    </lineage>
</organism>
<keyword evidence="16" id="KW-1185">Reference proteome</keyword>
<feature type="region of interest" description="Disordered" evidence="13">
    <location>
        <begin position="473"/>
        <end position="529"/>
    </location>
</feature>
<gene>
    <name evidence="15" type="ORF">GDO86_010872</name>
</gene>
<dbReference type="Pfam" id="PF08599">
    <property type="entry name" value="Nbs1_C"/>
    <property type="match status" value="1"/>
</dbReference>
<dbReference type="InterPro" id="IPR036420">
    <property type="entry name" value="BRCT_dom_sf"/>
</dbReference>
<evidence type="ECO:0000256" key="11">
    <source>
        <dbReference type="ARBA" id="ARBA00044757"/>
    </source>
</evidence>
<evidence type="ECO:0000256" key="6">
    <source>
        <dbReference type="ARBA" id="ARBA00022895"/>
    </source>
</evidence>
<evidence type="ECO:0000256" key="3">
    <source>
        <dbReference type="ARBA" id="ARBA00020013"/>
    </source>
</evidence>
<keyword evidence="4" id="KW-0158">Chromosome</keyword>
<feature type="compositionally biased region" description="Basic and acidic residues" evidence="13">
    <location>
        <begin position="500"/>
        <end position="522"/>
    </location>
</feature>
<dbReference type="FunFam" id="3.40.50.10980:FF:000001">
    <property type="entry name" value="Nibrin"/>
    <property type="match status" value="1"/>
</dbReference>
<dbReference type="SUPFAM" id="SSF49879">
    <property type="entry name" value="SMAD/FHA domain"/>
    <property type="match status" value="1"/>
</dbReference>
<comment type="subcellular location">
    <subcellularLocation>
        <location evidence="2">Chromosome</location>
        <location evidence="2">Telomere</location>
    </subcellularLocation>
    <subcellularLocation>
        <location evidence="1">Nucleus</location>
        <location evidence="1">PML body</location>
    </subcellularLocation>
</comment>
<dbReference type="Proteomes" id="UP000812440">
    <property type="component" value="Chromosome 6"/>
</dbReference>
<keyword evidence="5 12" id="KW-0227">DNA damage</keyword>
<evidence type="ECO:0000256" key="1">
    <source>
        <dbReference type="ARBA" id="ARBA00004322"/>
    </source>
</evidence>
<evidence type="ECO:0000256" key="4">
    <source>
        <dbReference type="ARBA" id="ARBA00022454"/>
    </source>
</evidence>
<keyword evidence="10 12" id="KW-0131">Cell cycle</keyword>
<evidence type="ECO:0000256" key="9">
    <source>
        <dbReference type="ARBA" id="ARBA00023254"/>
    </source>
</evidence>
<dbReference type="Pfam" id="PF16508">
    <property type="entry name" value="NIBRIN_BRCT_II"/>
    <property type="match status" value="1"/>
</dbReference>
<dbReference type="GO" id="GO:0016605">
    <property type="term" value="C:PML body"/>
    <property type="evidence" value="ECO:0007669"/>
    <property type="project" value="UniProtKB-SubCell"/>
</dbReference>
<feature type="region of interest" description="Disordered" evidence="13">
    <location>
        <begin position="367"/>
        <end position="451"/>
    </location>
</feature>
<reference evidence="15" key="1">
    <citation type="thesis" date="2020" institute="ProQuest LLC" country="789 East Eisenhower Parkway, Ann Arbor, MI, USA">
        <title>Comparative Genomics and Chromosome Evolution.</title>
        <authorList>
            <person name="Mudd A.B."/>
        </authorList>
    </citation>
    <scope>NUCLEOTIDE SEQUENCE</scope>
    <source>
        <strain evidence="15">Female2</strain>
        <tissue evidence="15">Blood</tissue>
    </source>
</reference>
<dbReference type="GO" id="GO:0000723">
    <property type="term" value="P:telomere maintenance"/>
    <property type="evidence" value="ECO:0007669"/>
    <property type="project" value="InterPro"/>
</dbReference>
<accession>A0A8T2JE11</accession>
<dbReference type="OrthoDB" id="552194at2759"/>
<dbReference type="GO" id="GO:0003684">
    <property type="term" value="F:damaged DNA binding"/>
    <property type="evidence" value="ECO:0007669"/>
    <property type="project" value="TreeGrafter"/>
</dbReference>
<dbReference type="GO" id="GO:0030870">
    <property type="term" value="C:Mre11 complex"/>
    <property type="evidence" value="ECO:0007669"/>
    <property type="project" value="InterPro"/>
</dbReference>
<dbReference type="InterPro" id="IPR040227">
    <property type="entry name" value="Nibrin-rel"/>
</dbReference>
<protein>
    <recommendedName>
        <fullName evidence="3 12">Nibrin</fullName>
    </recommendedName>
</protein>
<evidence type="ECO:0000256" key="5">
    <source>
        <dbReference type="ARBA" id="ARBA00022763"/>
    </source>
</evidence>
<dbReference type="PANTHER" id="PTHR12162:SF0">
    <property type="entry name" value="NIBRIN"/>
    <property type="match status" value="1"/>
</dbReference>
<dbReference type="Gene3D" id="3.40.50.10980">
    <property type="entry name" value="Nibrin, BRCT2 domain"/>
    <property type="match status" value="1"/>
</dbReference>
<comment type="caution">
    <text evidence="15">The sequence shown here is derived from an EMBL/GenBank/DDBJ whole genome shotgun (WGS) entry which is preliminary data.</text>
</comment>
<sequence length="687" mass="76738">MIPVLTIKDSSKYGTFVNEAKIESSAPRSLKTGDKVTFGVFNSKYRVENDPLIICSSCLDSSEKNSLNQALLLLGGHVLNNWTETCTHLVMTSIKVTIKTICALICCKPIVKPDYFNELAKAILEKKTLPEYSSFIPPLDEPSLKSQSLDLSRNVRRKSIFKDKIFLFLNVKQYKKLSPAVLFGGGKANLITEELKDKSILENPFTCVVDVAMTESQLSESQSSQPWIAAILDILQSKGLRAIPEAEIGLAVIVVSTEIHCNPRRQMENGNNSGTATRNNILCSTLSQSVAVDETVLPASTLNMTAYVANTEPQDQPSTCMNISGIREVKETPKSLSRSNRSMNCTANDLEMGGANDVRHALFQEEKTENQEDVPQFLSIKPLSRNMEKTNPKPQPSKKIDCYFQPMAKKRGREEDENEESSFKASSVSFQCTKEQLQTDTESQEGHKGHNLSQDMEQLLCDDSGGMIALSKDTTLKKRKEPDVDIVDESDLDSDGDVSGSKDHHSDPKMKGNKEKRRKIDSGVEEEKDCNIKSQETEISTLSKPCTVNMAVCVKMEPDLKNEPVSLREPTQFVTEFKEECDDLPRKLLLTEFKSLIVSRPIRNTQFNGSGGNTTNFKKFRKIAYPGAGSFPHIIGGSDLIPHDKKKNAELEQWLRQEVEEQSQQAREEALAEDLFSYNPKSIKKRK</sequence>
<evidence type="ECO:0000313" key="15">
    <source>
        <dbReference type="EMBL" id="KAG8441853.1"/>
    </source>
</evidence>
<dbReference type="Pfam" id="PF00533">
    <property type="entry name" value="BRCT"/>
    <property type="match status" value="1"/>
</dbReference>
<proteinExistence type="inferred from homology"/>
<feature type="compositionally biased region" description="Polar residues" evidence="13">
    <location>
        <begin position="423"/>
        <end position="441"/>
    </location>
</feature>
<comment type="subunit">
    <text evidence="12">Component of the MRN complex.</text>
</comment>
<dbReference type="InterPro" id="IPR000253">
    <property type="entry name" value="FHA_dom"/>
</dbReference>
<dbReference type="PIRSF" id="PIRSF011869">
    <property type="entry name" value="Nibrin_animal"/>
    <property type="match status" value="1"/>
</dbReference>
<dbReference type="GO" id="GO:0007095">
    <property type="term" value="P:mitotic G2 DNA damage checkpoint signaling"/>
    <property type="evidence" value="ECO:0007669"/>
    <property type="project" value="InterPro"/>
</dbReference>
<evidence type="ECO:0000256" key="13">
    <source>
        <dbReference type="SAM" id="MobiDB-lite"/>
    </source>
</evidence>
<dbReference type="CDD" id="cd22667">
    <property type="entry name" value="FHA_NBN"/>
    <property type="match status" value="1"/>
</dbReference>
<keyword evidence="6 12" id="KW-0779">Telomere</keyword>
<dbReference type="Pfam" id="PF00498">
    <property type="entry name" value="FHA"/>
    <property type="match status" value="1"/>
</dbReference>
<dbReference type="GO" id="GO:0000724">
    <property type="term" value="P:double-strand break repair via homologous recombination"/>
    <property type="evidence" value="ECO:0007669"/>
    <property type="project" value="TreeGrafter"/>
</dbReference>
<dbReference type="InterPro" id="IPR016592">
    <property type="entry name" value="Nibrin_met"/>
</dbReference>
<feature type="compositionally biased region" description="Acidic residues" evidence="13">
    <location>
        <begin position="484"/>
        <end position="496"/>
    </location>
</feature>
<name>A0A8T2JE11_9PIPI</name>
<comment type="similarity">
    <text evidence="11">Belongs to the Nibrin family.</text>
</comment>
<dbReference type="EMBL" id="JAACNH010000005">
    <property type="protein sequence ID" value="KAG8441853.1"/>
    <property type="molecule type" value="Genomic_DNA"/>
</dbReference>
<dbReference type="PANTHER" id="PTHR12162">
    <property type="entry name" value="NIBRIN-RELATED"/>
    <property type="match status" value="1"/>
</dbReference>
<feature type="domain" description="Nibrin C-terminal" evidence="14">
    <location>
        <begin position="614"/>
        <end position="678"/>
    </location>
</feature>
<evidence type="ECO:0000256" key="2">
    <source>
        <dbReference type="ARBA" id="ARBA00004574"/>
    </source>
</evidence>
<dbReference type="InterPro" id="IPR008984">
    <property type="entry name" value="SMAD_FHA_dom_sf"/>
</dbReference>
<keyword evidence="8 12" id="KW-0539">Nucleus</keyword>
<dbReference type="Gene3D" id="3.40.50.10190">
    <property type="entry name" value="BRCT domain"/>
    <property type="match status" value="1"/>
</dbReference>
<feature type="compositionally biased region" description="Basic and acidic residues" evidence="13">
    <location>
        <begin position="474"/>
        <end position="483"/>
    </location>
</feature>
<evidence type="ECO:0000256" key="8">
    <source>
        <dbReference type="ARBA" id="ARBA00023242"/>
    </source>
</evidence>
<dbReference type="Gene3D" id="2.60.200.20">
    <property type="match status" value="1"/>
</dbReference>
<keyword evidence="9 12" id="KW-0469">Meiosis</keyword>
<dbReference type="GO" id="GO:0051321">
    <property type="term" value="P:meiotic cell cycle"/>
    <property type="evidence" value="ECO:0007669"/>
    <property type="project" value="UniProtKB-KW"/>
</dbReference>
<evidence type="ECO:0000256" key="12">
    <source>
        <dbReference type="PIRNR" id="PIRNR011869"/>
    </source>
</evidence>
<dbReference type="CDD" id="cd17741">
    <property type="entry name" value="BRCT_nibrin"/>
    <property type="match status" value="1"/>
</dbReference>
<evidence type="ECO:0000259" key="14">
    <source>
        <dbReference type="SMART" id="SM01348"/>
    </source>
</evidence>
<keyword evidence="7 12" id="KW-0234">DNA repair</keyword>
<dbReference type="InterPro" id="IPR013908">
    <property type="entry name" value="Nibrin_C"/>
</dbReference>
<dbReference type="SMART" id="SM01348">
    <property type="entry name" value="Nbs1_C"/>
    <property type="match status" value="1"/>
</dbReference>